<evidence type="ECO:0000256" key="4">
    <source>
        <dbReference type="ARBA" id="ARBA00022679"/>
    </source>
</evidence>
<feature type="compositionally biased region" description="Polar residues" evidence="8">
    <location>
        <begin position="1"/>
        <end position="11"/>
    </location>
</feature>
<dbReference type="InterPro" id="IPR045116">
    <property type="entry name" value="Clp1/Grc3"/>
</dbReference>
<proteinExistence type="inferred from homology"/>
<evidence type="ECO:0000256" key="3">
    <source>
        <dbReference type="ARBA" id="ARBA00019824"/>
    </source>
</evidence>
<evidence type="ECO:0000256" key="6">
    <source>
        <dbReference type="ARBA" id="ARBA00022777"/>
    </source>
</evidence>
<feature type="compositionally biased region" description="Polar residues" evidence="8">
    <location>
        <begin position="133"/>
        <end position="142"/>
    </location>
</feature>
<comment type="caution">
    <text evidence="10">The sequence shown here is derived from an EMBL/GenBank/DDBJ whole genome shotgun (WGS) entry which is preliminary data.</text>
</comment>
<feature type="compositionally biased region" description="Polar residues" evidence="8">
    <location>
        <begin position="82"/>
        <end position="95"/>
    </location>
</feature>
<comment type="similarity">
    <text evidence="1">Belongs to the Clp1 family. NOL9/GRC3 subfamily.</text>
</comment>
<protein>
    <recommendedName>
        <fullName evidence="3">Polynucleotide 5'-hydroxyl-kinase GRC3</fullName>
    </recommendedName>
    <alternativeName>
        <fullName evidence="2">Polynucleotide 5'-hydroxyl-kinase grc3</fullName>
    </alternativeName>
</protein>
<name>A0AAD5UZG2_9APHY</name>
<evidence type="ECO:0000256" key="5">
    <source>
        <dbReference type="ARBA" id="ARBA00022741"/>
    </source>
</evidence>
<evidence type="ECO:0000259" key="9">
    <source>
        <dbReference type="Pfam" id="PF16575"/>
    </source>
</evidence>
<dbReference type="GO" id="GO:0000448">
    <property type="term" value="P:cleavage in ITS2 between 5.8S rRNA and LSU-rRNA of tricistronic rRNA transcript (SSU-rRNA, 5.8S rRNA, LSU-rRNA)"/>
    <property type="evidence" value="ECO:0007669"/>
    <property type="project" value="TreeGrafter"/>
</dbReference>
<keyword evidence="4" id="KW-0808">Transferase</keyword>
<dbReference type="Proteomes" id="UP001212997">
    <property type="component" value="Unassembled WGS sequence"/>
</dbReference>
<feature type="domain" description="Clp1 P-loop" evidence="9">
    <location>
        <begin position="339"/>
        <end position="543"/>
    </location>
</feature>
<evidence type="ECO:0000313" key="11">
    <source>
        <dbReference type="Proteomes" id="UP001212997"/>
    </source>
</evidence>
<organism evidence="10 11">
    <name type="scientific">Meripilus lineatus</name>
    <dbReference type="NCBI Taxonomy" id="2056292"/>
    <lineage>
        <taxon>Eukaryota</taxon>
        <taxon>Fungi</taxon>
        <taxon>Dikarya</taxon>
        <taxon>Basidiomycota</taxon>
        <taxon>Agaricomycotina</taxon>
        <taxon>Agaricomycetes</taxon>
        <taxon>Polyporales</taxon>
        <taxon>Meripilaceae</taxon>
        <taxon>Meripilus</taxon>
    </lineage>
</organism>
<evidence type="ECO:0000256" key="8">
    <source>
        <dbReference type="SAM" id="MobiDB-lite"/>
    </source>
</evidence>
<dbReference type="GO" id="GO:0005524">
    <property type="term" value="F:ATP binding"/>
    <property type="evidence" value="ECO:0007669"/>
    <property type="project" value="UniProtKB-KW"/>
</dbReference>
<accession>A0AAD5UZG2</accession>
<feature type="compositionally biased region" description="Basic and acidic residues" evidence="8">
    <location>
        <begin position="36"/>
        <end position="50"/>
    </location>
</feature>
<evidence type="ECO:0000256" key="7">
    <source>
        <dbReference type="ARBA" id="ARBA00022840"/>
    </source>
</evidence>
<feature type="region of interest" description="Disordered" evidence="8">
    <location>
        <begin position="109"/>
        <end position="142"/>
    </location>
</feature>
<keyword evidence="11" id="KW-1185">Reference proteome</keyword>
<feature type="compositionally biased region" description="Basic residues" evidence="8">
    <location>
        <begin position="26"/>
        <end position="35"/>
    </location>
</feature>
<sequence length="753" mass="82261">MPAASSVTQVQARPKRKHPAGDNQKPLKKKKKKQARISDVRQTRYFEEAPKAIVLSDSEDDIATSESEGSSTTDDDGIFAKPSSNSLEVDQRSSQYRVWSPSRISGIVSRDFSEAEEEDNGGPLSRRPDGSGRPQSPSPMSTYCPTINENFFHLSKEEAETLLESQTLPNAGPAILLMMSSSEKVALFGSYAMVLVRGRASLSGVTLNASTTIHSVFASRCSPIPVITSLSYEENQRPLPTLPERCLNAFHSNDTALLVQASSCGIEGLGRICRVFESAFVPPRWNAAESLTDGIHLIRNQSDDLRPFFLPKTWSNTLDQVDEQLEKGGLSRQVFLVKGVKKSGKSTFSRTLLNALLTRYQKVAFLECDVGQSEFTPGGMVSLNVVSSHVFGSPFTHQAIPYKAHFVGSSSPRNSPSYYIEAVQSLIHTYNVDVQHGDLSLTEFLDDTRSSDVIPLVINTMGWTKGLGADLSQQLEEAVEPSAIFDFHSLADEETSRDDGFSVNASSNPAVKHYRIESIPPSSIPKQYTAVDYRNLSILSYFHARFPSPEFADILSTGFVNAWDTTLPLCAQSPYEIVATVKSLDLIVLTGPDADDVVPSELHRVLNGALVGLVSSEPGVLDLPSEVESLGTGSHGIPYIQGATPPSPSVSTCLGIALVRSVFVPEDPTQESILHLLTPIPPSYLSAMRPRILVKGDLEIPVWGLLDHREGNIDGGIAGYDKEKVPYLRWGKGEGVGAEKRRIRRNLMRKGQQ</sequence>
<keyword evidence="5" id="KW-0547">Nucleotide-binding</keyword>
<dbReference type="AlphaFoldDB" id="A0AAD5UZG2"/>
<dbReference type="InterPro" id="IPR032319">
    <property type="entry name" value="CLP1_P"/>
</dbReference>
<dbReference type="InterPro" id="IPR027417">
    <property type="entry name" value="P-loop_NTPase"/>
</dbReference>
<keyword evidence="6" id="KW-0418">Kinase</keyword>
<dbReference type="PANTHER" id="PTHR12755:SF3">
    <property type="entry name" value="POLYNUCLEOTIDE 5'-HYDROXYL-KINASE NOL9"/>
    <property type="match status" value="1"/>
</dbReference>
<evidence type="ECO:0000256" key="1">
    <source>
        <dbReference type="ARBA" id="ARBA00011003"/>
    </source>
</evidence>
<keyword evidence="7" id="KW-0067">ATP-binding</keyword>
<dbReference type="GO" id="GO:0051731">
    <property type="term" value="F:polynucleotide 5'-hydroxyl-kinase activity"/>
    <property type="evidence" value="ECO:0007669"/>
    <property type="project" value="InterPro"/>
</dbReference>
<evidence type="ECO:0000313" key="10">
    <source>
        <dbReference type="EMBL" id="KAJ3482007.1"/>
    </source>
</evidence>
<dbReference type="GO" id="GO:0005634">
    <property type="term" value="C:nucleus"/>
    <property type="evidence" value="ECO:0007669"/>
    <property type="project" value="TreeGrafter"/>
</dbReference>
<evidence type="ECO:0000256" key="2">
    <source>
        <dbReference type="ARBA" id="ARBA00018706"/>
    </source>
</evidence>
<dbReference type="Gene3D" id="3.40.50.300">
    <property type="entry name" value="P-loop containing nucleotide triphosphate hydrolases"/>
    <property type="match status" value="1"/>
</dbReference>
<dbReference type="Pfam" id="PF16575">
    <property type="entry name" value="CLP1_P"/>
    <property type="match status" value="1"/>
</dbReference>
<feature type="region of interest" description="Disordered" evidence="8">
    <location>
        <begin position="1"/>
        <end position="95"/>
    </location>
</feature>
<gene>
    <name evidence="10" type="ORF">NLI96_g7267</name>
</gene>
<dbReference type="EMBL" id="JANAWD010000293">
    <property type="protein sequence ID" value="KAJ3482007.1"/>
    <property type="molecule type" value="Genomic_DNA"/>
</dbReference>
<dbReference type="PANTHER" id="PTHR12755">
    <property type="entry name" value="CLEAVAGE/POLYADENYLATION FACTOR IA SUBUNIT CLP1P"/>
    <property type="match status" value="1"/>
</dbReference>
<reference evidence="10" key="1">
    <citation type="submission" date="2022-07" db="EMBL/GenBank/DDBJ databases">
        <title>Genome Sequence of Physisporinus lineatus.</title>
        <authorList>
            <person name="Buettner E."/>
        </authorList>
    </citation>
    <scope>NUCLEOTIDE SEQUENCE</scope>
    <source>
        <strain evidence="10">VT162</strain>
    </source>
</reference>